<dbReference type="Pfam" id="PF13884">
    <property type="entry name" value="Peptidase_S74"/>
    <property type="match status" value="1"/>
</dbReference>
<dbReference type="InterPro" id="IPR036388">
    <property type="entry name" value="WH-like_DNA-bd_sf"/>
</dbReference>
<dbReference type="Proteomes" id="UP000250918">
    <property type="component" value="Unassembled WGS sequence"/>
</dbReference>
<sequence>MIIHHLVPRNPTNQTSILISGGIMSLFSRLSVLACLVIALAGPSLSSDVLTYQGRLLDASGNPVADNTYSIRFRIYDAPMAGNLLWIETNPAVQTSAGLFSVRLGELAALDLGSLGSDNLYLEIQVALGAPMTPRTLLTSSPRAAVAGKVKGDLETAPGVLTIKRSDGDSTVSIRSFDGGISMRMFDPQPEPPGKAVVEMSADVSSGAGLKLFDPQPEPPGKAIEFLTGTLGSSAPTFRMFDPQPEPPGKLFEIVANAGSGPSMSFFNQAGQVMGVEPSPFNNGFSMKLFDPQPEPPGKMLEIGTSYYVASPASAAEPTGSGDTAWIKTYGPATINGEPEMIYMYSTDTDAELRLGQGAPLGSATTYISAKSTGSESRITLEGPMGPTVSSIVLSATSGISRVGIGTSTPTQSLHVVGNICYTGTIGACSDGKYKKNVERVDHALDLVSEIEGVRYQWKADQYPEQQFSAGTQIGFVAQDVKKVLPEVVMEQPDGSLSIDYGRLTPVLLEAIKELKLQNQQLTRRIEVLEAK</sequence>
<proteinExistence type="predicted"/>
<dbReference type="InterPro" id="IPR030392">
    <property type="entry name" value="S74_ICA"/>
</dbReference>
<feature type="domain" description="Peptidase S74" evidence="1">
    <location>
        <begin position="430"/>
        <end position="526"/>
    </location>
</feature>
<dbReference type="PROSITE" id="PS51688">
    <property type="entry name" value="ICA"/>
    <property type="match status" value="1"/>
</dbReference>
<evidence type="ECO:0000313" key="2">
    <source>
        <dbReference type="EMBL" id="PWB74370.1"/>
    </source>
</evidence>
<dbReference type="EMBL" id="PQAP01000034">
    <property type="protein sequence ID" value="PWB74370.1"/>
    <property type="molecule type" value="Genomic_DNA"/>
</dbReference>
<comment type="caution">
    <text evidence="2">The sequence shown here is derived from an EMBL/GenBank/DDBJ whole genome shotgun (WGS) entry which is preliminary data.</text>
</comment>
<dbReference type="Gene3D" id="1.10.10.10">
    <property type="entry name" value="Winged helix-like DNA-binding domain superfamily/Winged helix DNA-binding domain"/>
    <property type="match status" value="1"/>
</dbReference>
<dbReference type="AlphaFoldDB" id="A0A855X508"/>
<evidence type="ECO:0000259" key="1">
    <source>
        <dbReference type="PROSITE" id="PS51688"/>
    </source>
</evidence>
<protein>
    <recommendedName>
        <fullName evidence="1">Peptidase S74 domain-containing protein</fullName>
    </recommendedName>
</protein>
<gene>
    <name evidence="2" type="ORF">C3F09_04025</name>
</gene>
<accession>A0A855X508</accession>
<name>A0A855X508_9BACT</name>
<evidence type="ECO:0000313" key="3">
    <source>
        <dbReference type="Proteomes" id="UP000250918"/>
    </source>
</evidence>
<organism evidence="2 3">
    <name type="scientific">candidate division GN15 bacterium</name>
    <dbReference type="NCBI Taxonomy" id="2072418"/>
    <lineage>
        <taxon>Bacteria</taxon>
        <taxon>candidate division GN15</taxon>
    </lineage>
</organism>
<reference evidence="2 3" key="1">
    <citation type="journal article" date="2018" name="ISME J.">
        <title>A methanotrophic archaeon couples anaerobic oxidation of methane to Fe(III) reduction.</title>
        <authorList>
            <person name="Cai C."/>
            <person name="Leu A.O."/>
            <person name="Xie G.J."/>
            <person name="Guo J."/>
            <person name="Feng Y."/>
            <person name="Zhao J.X."/>
            <person name="Tyson G.W."/>
            <person name="Yuan Z."/>
            <person name="Hu S."/>
        </authorList>
    </citation>
    <scope>NUCLEOTIDE SEQUENCE [LARGE SCALE GENOMIC DNA]</scope>
    <source>
        <strain evidence="2">FeB_12</strain>
    </source>
</reference>